<evidence type="ECO:0000256" key="1">
    <source>
        <dbReference type="SAM" id="SignalP"/>
    </source>
</evidence>
<feature type="signal peptide" evidence="1">
    <location>
        <begin position="1"/>
        <end position="31"/>
    </location>
</feature>
<dbReference type="AlphaFoldDB" id="A0A0A0M701"/>
<dbReference type="STRING" id="1385515.GCA_000423325_00782"/>
<reference evidence="2 3" key="1">
    <citation type="submission" date="2013-08" db="EMBL/GenBank/DDBJ databases">
        <title>Genomic analysis of Lysobacter defluvii.</title>
        <authorList>
            <person name="Wang Q."/>
            <person name="Wang G."/>
        </authorList>
    </citation>
    <scope>NUCLEOTIDE SEQUENCE [LARGE SCALE GENOMIC DNA]</scope>
    <source>
        <strain evidence="2 3">IMMIB APB-9</strain>
    </source>
</reference>
<dbReference type="eggNOG" id="ENOG5032W8D">
    <property type="taxonomic scope" value="Bacteria"/>
</dbReference>
<feature type="chain" id="PRO_5001966734" description="DUF3108 domain-containing protein" evidence="1">
    <location>
        <begin position="32"/>
        <end position="233"/>
    </location>
</feature>
<name>A0A0A0M701_9GAMM</name>
<sequence>MPHNPHAPKTRRLAAVLAGAALAVAAVPALALEAFSADYQASYMGMKANGTMTLKPEGNNRWRYTLDVSNALASLRQSTVFQVEGGQWRPLTSKDSSKVLVKSSDKTASYDWNAGVASWTGDVKEDRAGPIKLQAGDMDALLINLALVRDWEAGKPLKYRMVDDGRIKQMHYREAGTEQVTVGGQPREATRLVHDEGDKQTVVWVVEGMPVPARIQQRKDGDDSIDLTVVSVN</sequence>
<keyword evidence="1" id="KW-0732">Signal</keyword>
<dbReference type="EMBL" id="AVBH01000048">
    <property type="protein sequence ID" value="KGO98798.1"/>
    <property type="molecule type" value="Genomic_DNA"/>
</dbReference>
<evidence type="ECO:0000313" key="3">
    <source>
        <dbReference type="Proteomes" id="UP000030003"/>
    </source>
</evidence>
<accession>A0A0A0M701</accession>
<dbReference type="RefSeq" id="WP_036136750.1">
    <property type="nucleotide sequence ID" value="NZ_AUHT01000005.1"/>
</dbReference>
<dbReference type="Pfam" id="PF11306">
    <property type="entry name" value="DUF3108"/>
    <property type="match status" value="1"/>
</dbReference>
<protein>
    <recommendedName>
        <fullName evidence="4">DUF3108 domain-containing protein</fullName>
    </recommendedName>
</protein>
<proteinExistence type="predicted"/>
<evidence type="ECO:0000313" key="2">
    <source>
        <dbReference type="EMBL" id="KGO98798.1"/>
    </source>
</evidence>
<evidence type="ECO:0008006" key="4">
    <source>
        <dbReference type="Google" id="ProtNLM"/>
    </source>
</evidence>
<keyword evidence="3" id="KW-1185">Reference proteome</keyword>
<dbReference type="InterPro" id="IPR021457">
    <property type="entry name" value="DUF3108"/>
</dbReference>
<dbReference type="Proteomes" id="UP000030003">
    <property type="component" value="Unassembled WGS sequence"/>
</dbReference>
<comment type="caution">
    <text evidence="2">The sequence shown here is derived from an EMBL/GenBank/DDBJ whole genome shotgun (WGS) entry which is preliminary data.</text>
</comment>
<gene>
    <name evidence="2" type="ORF">N791_13665</name>
</gene>
<dbReference type="OrthoDB" id="6007799at2"/>
<organism evidence="2 3">
    <name type="scientific">Lysobacter defluvii IMMIB APB-9 = DSM 18482</name>
    <dbReference type="NCBI Taxonomy" id="1385515"/>
    <lineage>
        <taxon>Bacteria</taxon>
        <taxon>Pseudomonadati</taxon>
        <taxon>Pseudomonadota</taxon>
        <taxon>Gammaproteobacteria</taxon>
        <taxon>Lysobacterales</taxon>
        <taxon>Lysobacteraceae</taxon>
        <taxon>Novilysobacter</taxon>
    </lineage>
</organism>